<dbReference type="PANTHER" id="PTHR15670">
    <property type="entry name" value="RHO GTPASE ACTIVATING PROTEIN 11A"/>
    <property type="match status" value="1"/>
</dbReference>
<evidence type="ECO:0000313" key="3">
    <source>
        <dbReference type="Proteomes" id="UP000694580"/>
    </source>
</evidence>
<feature type="domain" description="Rho-GAP" evidence="1">
    <location>
        <begin position="53"/>
        <end position="244"/>
    </location>
</feature>
<sequence length="251" mass="28022">KAEQRDVRSALGKRFHAFEPGTFRGTSVHVMEREFRVAHESWLFVPQVKLFGTALDALQHCVVQDYGSVPCFLLDACTSLLEHVQTEGIFRKSGSVARIKALQAKLDQGEDCLSSALPLDVAGLLKQFFRELPEPILPVGFHRALLKAQKLATWAERTKATMLLSCVLPEQNLSALQYFFSFLQSVSKRSAENRMDSSNLSVVFAPNLLHSAEGTKKMNGSTERKLKLQAAVVQCFIENAQYFGKEAAKFQ</sequence>
<dbReference type="PANTHER" id="PTHR15670:SF4">
    <property type="entry name" value="RHO GTPASE-ACTIVATING PROTEIN 11A"/>
    <property type="match status" value="1"/>
</dbReference>
<dbReference type="GeneTree" id="ENSGT00940000155312"/>
<dbReference type="InterPro" id="IPR042869">
    <property type="entry name" value="ARHGAP11A/B"/>
</dbReference>
<dbReference type="InterPro" id="IPR000198">
    <property type="entry name" value="RhoGAP_dom"/>
</dbReference>
<keyword evidence="3" id="KW-1185">Reference proteome</keyword>
<evidence type="ECO:0000259" key="1">
    <source>
        <dbReference type="PROSITE" id="PS50238"/>
    </source>
</evidence>
<dbReference type="SUPFAM" id="SSF48350">
    <property type="entry name" value="GTPase activation domain, GAP"/>
    <property type="match status" value="1"/>
</dbReference>
<dbReference type="AlphaFoldDB" id="A0A8C4ADK8"/>
<proteinExistence type="predicted"/>
<dbReference type="InterPro" id="IPR008936">
    <property type="entry name" value="Rho_GTPase_activation_prot"/>
</dbReference>
<name>A0A8C4ADK8_9TELE</name>
<dbReference type="GO" id="GO:0005096">
    <property type="term" value="F:GTPase activator activity"/>
    <property type="evidence" value="ECO:0007669"/>
    <property type="project" value="TreeGrafter"/>
</dbReference>
<accession>A0A8C4ADK8</accession>
<dbReference type="Gene3D" id="1.10.555.10">
    <property type="entry name" value="Rho GTPase activation protein"/>
    <property type="match status" value="1"/>
</dbReference>
<dbReference type="PROSITE" id="PS50238">
    <property type="entry name" value="RHOGAP"/>
    <property type="match status" value="1"/>
</dbReference>
<dbReference type="Ensembl" id="ENSDCDT00010015499.1">
    <property type="protein sequence ID" value="ENSDCDP00010014717.1"/>
    <property type="gene ID" value="ENSDCDG00010006709.1"/>
</dbReference>
<dbReference type="Pfam" id="PF00620">
    <property type="entry name" value="RhoGAP"/>
    <property type="match status" value="1"/>
</dbReference>
<dbReference type="Ensembl" id="ENSDCDT00010034652.1">
    <property type="protein sequence ID" value="ENSDCDP00010028075.1"/>
    <property type="gene ID" value="ENSDCDG00010017683.1"/>
</dbReference>
<dbReference type="Proteomes" id="UP000694580">
    <property type="component" value="Chromosome 9"/>
</dbReference>
<protein>
    <recommendedName>
        <fullName evidence="1">Rho-GAP domain-containing protein</fullName>
    </recommendedName>
</protein>
<evidence type="ECO:0000313" key="2">
    <source>
        <dbReference type="Ensembl" id="ENSDCDP00010028075.1"/>
    </source>
</evidence>
<reference evidence="2" key="2">
    <citation type="submission" date="2025-05" db="UniProtKB">
        <authorList>
            <consortium name="Ensembl"/>
        </authorList>
    </citation>
    <scope>IDENTIFICATION</scope>
</reference>
<dbReference type="GO" id="GO:0007165">
    <property type="term" value="P:signal transduction"/>
    <property type="evidence" value="ECO:0007669"/>
    <property type="project" value="InterPro"/>
</dbReference>
<reference evidence="2 3" key="1">
    <citation type="submission" date="2020-06" db="EMBL/GenBank/DDBJ databases">
        <authorList>
            <consortium name="Wellcome Sanger Institute Data Sharing"/>
        </authorList>
    </citation>
    <scope>NUCLEOTIDE SEQUENCE [LARGE SCALE GENOMIC DNA]</scope>
</reference>
<organism evidence="2 3">
    <name type="scientific">Denticeps clupeoides</name>
    <name type="common">denticle herring</name>
    <dbReference type="NCBI Taxonomy" id="299321"/>
    <lineage>
        <taxon>Eukaryota</taxon>
        <taxon>Metazoa</taxon>
        <taxon>Chordata</taxon>
        <taxon>Craniata</taxon>
        <taxon>Vertebrata</taxon>
        <taxon>Euteleostomi</taxon>
        <taxon>Actinopterygii</taxon>
        <taxon>Neopterygii</taxon>
        <taxon>Teleostei</taxon>
        <taxon>Clupei</taxon>
        <taxon>Clupeiformes</taxon>
        <taxon>Denticipitoidei</taxon>
        <taxon>Denticipitidae</taxon>
        <taxon>Denticeps</taxon>
    </lineage>
</organism>
<dbReference type="SMART" id="SM00324">
    <property type="entry name" value="RhoGAP"/>
    <property type="match status" value="1"/>
</dbReference>